<dbReference type="PANTHER" id="PTHR30217">
    <property type="entry name" value="PEPTIDASE U32 FAMILY"/>
    <property type="match status" value="1"/>
</dbReference>
<dbReference type="InterPro" id="IPR020988">
    <property type="entry name" value="Pept_U32_collagenase"/>
</dbReference>
<protein>
    <recommendedName>
        <fullName evidence="1">Peptidase U32 collagenase domain-containing protein</fullName>
    </recommendedName>
</protein>
<feature type="domain" description="Peptidase U32 collagenase" evidence="1">
    <location>
        <begin position="369"/>
        <end position="484"/>
    </location>
</feature>
<sequence>MKNVELLAPAGTYEAFRAAINAGADAVYLGGSAFGARAYAGNFDKEQLLEALDFAHIRDRKVYLTVNTLLKENEMGEPLYDYLLPFYEAGLDAVIVQDWGVFDLIQKAFPGLDIHASTQMAVTGCASAGLLKRMGATRVVPARELTLDDIKKIDQNVDIEIESFVHGALCYSYSGQCLMSSMLGDRSGNRGRCAQPCRMKYDNEYVLSLKDMCTLELIPQLVQAGVDSFKIEGRMKSSEYVAGVVSVYRRYLDKYLEYGKNAVKPHERDLISLSDLYNRGGFSKGYYPGKKGRDMVSLTKPNHQGTCAMEVISSRPGSAVCKALVPLNKGDVFDLEKEFDYTLAGAVKPGGTVTLSLPKKYVMQKGRKLYRVRNNSLINDILDRYTKADCKTAIQGAITLQPDKEASLVLWKDDTCIAVQGETVMRAMNRPLTAEGVQMQISRMNDTPYILENLEINMDNDVFLPNGKLNELRRKAVTELTNALTARYKRSTDNCSAQAALEWQHQSEHKGFTGNKVNVMIDSVSSDCMDMIRFVSSMDGIDGIYIEAEAFEDSKELAAMVDIIHKDGHNAYISLPYVVRGRTSEYIEKLAEDADMINADAWLVRNLESAAIITRLRPDDRIITDAGLYTMNSRARMRFDIEFPQIITDTAPYELTVNELLQLGIGNSELMVYGRVPVMISENCVRKTRNMCDGMCGVTKITDDRKRCFDVASRCRNCYAVTYMSDAVSVLDMPEQIRRMAPGSWRLTFTSEDKDCISHIIRDAILISEGKNMSGECYTHTTHGHFDRQIL</sequence>
<proteinExistence type="predicted"/>
<name>R7B0U7_9FIRM</name>
<reference evidence="2" key="1">
    <citation type="submission" date="2012-11" db="EMBL/GenBank/DDBJ databases">
        <title>Dependencies among metagenomic species, viruses, plasmids and units of genetic variation.</title>
        <authorList>
            <person name="Nielsen H.B."/>
            <person name="Almeida M."/>
            <person name="Juncker A.S."/>
            <person name="Rasmussen S."/>
            <person name="Li J."/>
            <person name="Sunagawa S."/>
            <person name="Plichta D."/>
            <person name="Gautier L."/>
            <person name="Le Chatelier E."/>
            <person name="Peletier E."/>
            <person name="Bonde I."/>
            <person name="Nielsen T."/>
            <person name="Manichanh C."/>
            <person name="Arumugam M."/>
            <person name="Batto J."/>
            <person name="Santos M.B.Q.D."/>
            <person name="Blom N."/>
            <person name="Borruel N."/>
            <person name="Burgdorf K.S."/>
            <person name="Boumezbeur F."/>
            <person name="Casellas F."/>
            <person name="Dore J."/>
            <person name="Guarner F."/>
            <person name="Hansen T."/>
            <person name="Hildebrand F."/>
            <person name="Kaas R.S."/>
            <person name="Kennedy S."/>
            <person name="Kristiansen K."/>
            <person name="Kultima J.R."/>
            <person name="Leonard P."/>
            <person name="Levenez F."/>
            <person name="Lund O."/>
            <person name="Moumen B."/>
            <person name="Le Paslier D."/>
            <person name="Pons N."/>
            <person name="Pedersen O."/>
            <person name="Prifti E."/>
            <person name="Qin J."/>
            <person name="Raes J."/>
            <person name="Tap J."/>
            <person name="Tims S."/>
            <person name="Ussery D.W."/>
            <person name="Yamada T."/>
            <person name="MetaHit consortium"/>
            <person name="Renault P."/>
            <person name="Sicheritz-Ponten T."/>
            <person name="Bork P."/>
            <person name="Wang J."/>
            <person name="Brunak S."/>
            <person name="Ehrlich S.D."/>
        </authorList>
    </citation>
    <scope>NUCLEOTIDE SEQUENCE [LARGE SCALE GENOMIC DNA]</scope>
</reference>
<evidence type="ECO:0000259" key="1">
    <source>
        <dbReference type="Pfam" id="PF12392"/>
    </source>
</evidence>
<gene>
    <name evidence="2" type="ORF">BN656_01264</name>
</gene>
<evidence type="ECO:0000313" key="2">
    <source>
        <dbReference type="EMBL" id="CDD56852.1"/>
    </source>
</evidence>
<dbReference type="EMBL" id="CBHH010000038">
    <property type="protein sequence ID" value="CDD56852.1"/>
    <property type="molecule type" value="Genomic_DNA"/>
</dbReference>
<evidence type="ECO:0000313" key="3">
    <source>
        <dbReference type="Proteomes" id="UP000018141"/>
    </source>
</evidence>
<dbReference type="Proteomes" id="UP000018141">
    <property type="component" value="Unassembled WGS sequence"/>
</dbReference>
<dbReference type="Pfam" id="PF12392">
    <property type="entry name" value="DUF3656"/>
    <property type="match status" value="1"/>
</dbReference>
<comment type="caution">
    <text evidence="2">The sequence shown here is derived from an EMBL/GenBank/DDBJ whole genome shotgun (WGS) entry which is preliminary data.</text>
</comment>
<dbReference type="InterPro" id="IPR001539">
    <property type="entry name" value="Peptidase_U32"/>
</dbReference>
<organism evidence="2 3">
    <name type="scientific">Bacteroides pectinophilus CAG:437</name>
    <dbReference type="NCBI Taxonomy" id="1263051"/>
    <lineage>
        <taxon>Bacteria</taxon>
        <taxon>Bacillati</taxon>
        <taxon>Bacillota</taxon>
        <taxon>Clostridia</taxon>
        <taxon>Eubacteriales</taxon>
    </lineage>
</organism>
<dbReference type="PROSITE" id="PS01276">
    <property type="entry name" value="PEPTIDASE_U32"/>
    <property type="match status" value="1"/>
</dbReference>
<dbReference type="Pfam" id="PF01136">
    <property type="entry name" value="Peptidase_U32"/>
    <property type="match status" value="1"/>
</dbReference>
<dbReference type="AlphaFoldDB" id="R7B0U7"/>
<accession>R7B0U7</accession>
<dbReference type="InterPro" id="IPR051454">
    <property type="entry name" value="RNA/ubiquinone_mod_enzymes"/>
</dbReference>
<dbReference type="PANTHER" id="PTHR30217:SF10">
    <property type="entry name" value="23S RRNA 5-HYDROXYCYTIDINE C2501 SYNTHASE"/>
    <property type="match status" value="1"/>
</dbReference>